<sequence length="224" mass="24817">MPGVKYGTCPTCHSSRKPDYQRCYPCQEAHWLLGGDVPAVLPITYSIERSQVHYALRNYKDNFDVAVRIQFRNQLAGLLSLFMTSHQQCLAPFDVVTCLPSRKERTAAAEIVTMLKRFESIYQPVLTVGGGTTHTASADRFEASPSVEGRRVLIIDDTFTTGASVFSATSALRAAGALVENVLVIGRHVNPFKYQLSADLVEAAKDLKWAEHECVLCRTSESLF</sequence>
<organism evidence="1">
    <name type="scientific">freshwater metagenome</name>
    <dbReference type="NCBI Taxonomy" id="449393"/>
    <lineage>
        <taxon>unclassified sequences</taxon>
        <taxon>metagenomes</taxon>
        <taxon>ecological metagenomes</taxon>
    </lineage>
</organism>
<dbReference type="CDD" id="cd06223">
    <property type="entry name" value="PRTases_typeI"/>
    <property type="match status" value="1"/>
</dbReference>
<reference evidence="1" key="1">
    <citation type="submission" date="2020-05" db="EMBL/GenBank/DDBJ databases">
        <authorList>
            <person name="Chiriac C."/>
            <person name="Salcher M."/>
            <person name="Ghai R."/>
            <person name="Kavagutti S V."/>
        </authorList>
    </citation>
    <scope>NUCLEOTIDE SEQUENCE</scope>
</reference>
<dbReference type="Gene3D" id="3.40.50.2020">
    <property type="match status" value="1"/>
</dbReference>
<dbReference type="AlphaFoldDB" id="A0A6J6D7S6"/>
<protein>
    <submittedName>
        <fullName evidence="1">Unannotated protein</fullName>
    </submittedName>
</protein>
<proteinExistence type="predicted"/>
<dbReference type="InterPro" id="IPR029057">
    <property type="entry name" value="PRTase-like"/>
</dbReference>
<dbReference type="InterPro" id="IPR000836">
    <property type="entry name" value="PRTase_dom"/>
</dbReference>
<dbReference type="SUPFAM" id="SSF53271">
    <property type="entry name" value="PRTase-like"/>
    <property type="match status" value="1"/>
</dbReference>
<evidence type="ECO:0000313" key="1">
    <source>
        <dbReference type="EMBL" id="CAB4558323.1"/>
    </source>
</evidence>
<dbReference type="EMBL" id="CAEZSR010000049">
    <property type="protein sequence ID" value="CAB4558323.1"/>
    <property type="molecule type" value="Genomic_DNA"/>
</dbReference>
<name>A0A6J6D7S6_9ZZZZ</name>
<accession>A0A6J6D7S6</accession>
<gene>
    <name evidence="1" type="ORF">UFOPK1493_01580</name>
</gene>